<dbReference type="InterPro" id="IPR045031">
    <property type="entry name" value="DHP_synth-like"/>
</dbReference>
<dbReference type="InterPro" id="IPR006390">
    <property type="entry name" value="DHP_synth_dom"/>
</dbReference>
<dbReference type="GO" id="GO:0046654">
    <property type="term" value="P:tetrahydrofolate biosynthetic process"/>
    <property type="evidence" value="ECO:0007669"/>
    <property type="project" value="TreeGrafter"/>
</dbReference>
<sequence length="295" mass="30525">MGILNVTPDSFSDGGQWMDLNSAIARGYRLVDQGADIIDVGGESTRPGAQALSSGEEWDRIGAVVKALAQAGIAVSIDTYHAATARLAVEAGAVIINDVTGGAGDPSMFSTVAGLGCMYVLQHTRGTPETMNSLASYESVPGEVAAELEESVRRAVGSGIDRSNIIVDPGFGFAKNADHNWDLAAHFEAVEALGQPVLIGVSRKRFLEEVAPDSVPSSRDNATATLTGYFASRGVWGVRVHEVAASKAAILTAERLRESGAFTGQGAFRGRATPGNREASGGDREASGGSEGSDA</sequence>
<dbReference type="PANTHER" id="PTHR20941:SF1">
    <property type="entry name" value="FOLIC ACID SYNTHESIS PROTEIN FOL1"/>
    <property type="match status" value="1"/>
</dbReference>
<keyword evidence="7" id="KW-0479">Metal-binding</keyword>
<dbReference type="CDD" id="cd00739">
    <property type="entry name" value="DHPS"/>
    <property type="match status" value="1"/>
</dbReference>
<feature type="region of interest" description="Disordered" evidence="10">
    <location>
        <begin position="262"/>
        <end position="295"/>
    </location>
</feature>
<feature type="domain" description="Pterin-binding" evidence="11">
    <location>
        <begin position="1"/>
        <end position="251"/>
    </location>
</feature>
<comment type="catalytic activity">
    <reaction evidence="1">
        <text>(7,8-dihydropterin-6-yl)methyl diphosphate + 4-aminobenzoate = 7,8-dihydropteroate + diphosphate</text>
        <dbReference type="Rhea" id="RHEA:19949"/>
        <dbReference type="ChEBI" id="CHEBI:17836"/>
        <dbReference type="ChEBI" id="CHEBI:17839"/>
        <dbReference type="ChEBI" id="CHEBI:33019"/>
        <dbReference type="ChEBI" id="CHEBI:72950"/>
        <dbReference type="EC" id="2.5.1.15"/>
    </reaction>
</comment>
<dbReference type="InterPro" id="IPR011005">
    <property type="entry name" value="Dihydropteroate_synth-like_sf"/>
</dbReference>
<keyword evidence="13" id="KW-1185">Reference proteome</keyword>
<evidence type="ECO:0000256" key="3">
    <source>
        <dbReference type="ARBA" id="ARBA00004763"/>
    </source>
</evidence>
<dbReference type="Pfam" id="PF00809">
    <property type="entry name" value="Pterin_bind"/>
    <property type="match status" value="1"/>
</dbReference>
<comment type="similarity">
    <text evidence="4">Belongs to the DHPS family.</text>
</comment>
<protein>
    <recommendedName>
        <fullName evidence="5">dihydropteroate synthase</fullName>
        <ecNumber evidence="5">2.5.1.15</ecNumber>
    </recommendedName>
</protein>
<evidence type="ECO:0000256" key="5">
    <source>
        <dbReference type="ARBA" id="ARBA00012458"/>
    </source>
</evidence>
<dbReference type="SUPFAM" id="SSF51717">
    <property type="entry name" value="Dihydropteroate synthetase-like"/>
    <property type="match status" value="1"/>
</dbReference>
<evidence type="ECO:0000313" key="12">
    <source>
        <dbReference type="EMBL" id="PWF26253.1"/>
    </source>
</evidence>
<evidence type="ECO:0000256" key="7">
    <source>
        <dbReference type="ARBA" id="ARBA00022723"/>
    </source>
</evidence>
<dbReference type="GO" id="GO:0046872">
    <property type="term" value="F:metal ion binding"/>
    <property type="evidence" value="ECO:0007669"/>
    <property type="project" value="UniProtKB-KW"/>
</dbReference>
<dbReference type="Gene3D" id="3.20.20.20">
    <property type="entry name" value="Dihydropteroate synthase-like"/>
    <property type="match status" value="1"/>
</dbReference>
<dbReference type="InterPro" id="IPR000489">
    <property type="entry name" value="Pterin-binding_dom"/>
</dbReference>
<comment type="caution">
    <text evidence="12">The sequence shown here is derived from an EMBL/GenBank/DDBJ whole genome shotgun (WGS) entry which is preliminary data.</text>
</comment>
<evidence type="ECO:0000259" key="11">
    <source>
        <dbReference type="PROSITE" id="PS50972"/>
    </source>
</evidence>
<evidence type="ECO:0000256" key="10">
    <source>
        <dbReference type="SAM" id="MobiDB-lite"/>
    </source>
</evidence>
<dbReference type="OrthoDB" id="9811744at2"/>
<dbReference type="NCBIfam" id="TIGR01496">
    <property type="entry name" value="DHPS"/>
    <property type="match status" value="1"/>
</dbReference>
<evidence type="ECO:0000256" key="1">
    <source>
        <dbReference type="ARBA" id="ARBA00000012"/>
    </source>
</evidence>
<keyword evidence="9" id="KW-0289">Folate biosynthesis</keyword>
<dbReference type="EMBL" id="QETB01000004">
    <property type="protein sequence ID" value="PWF26253.1"/>
    <property type="molecule type" value="Genomic_DNA"/>
</dbReference>
<evidence type="ECO:0000256" key="6">
    <source>
        <dbReference type="ARBA" id="ARBA00022679"/>
    </source>
</evidence>
<evidence type="ECO:0000256" key="8">
    <source>
        <dbReference type="ARBA" id="ARBA00022842"/>
    </source>
</evidence>
<organism evidence="12 13">
    <name type="scientific">Ancrocorticia populi</name>
    <dbReference type="NCBI Taxonomy" id="2175228"/>
    <lineage>
        <taxon>Bacteria</taxon>
        <taxon>Bacillati</taxon>
        <taxon>Actinomycetota</taxon>
        <taxon>Actinomycetes</taxon>
        <taxon>Actinomycetales</taxon>
        <taxon>Actinomycetaceae</taxon>
        <taxon>Ancrocorticia</taxon>
    </lineage>
</organism>
<comment type="cofactor">
    <cofactor evidence="2">
        <name>Mg(2+)</name>
        <dbReference type="ChEBI" id="CHEBI:18420"/>
    </cofactor>
</comment>
<dbReference type="PROSITE" id="PS50972">
    <property type="entry name" value="PTERIN_BINDING"/>
    <property type="match status" value="1"/>
</dbReference>
<keyword evidence="6" id="KW-0808">Transferase</keyword>
<dbReference type="GO" id="GO:0005829">
    <property type="term" value="C:cytosol"/>
    <property type="evidence" value="ECO:0007669"/>
    <property type="project" value="TreeGrafter"/>
</dbReference>
<dbReference type="GO" id="GO:0046656">
    <property type="term" value="P:folic acid biosynthetic process"/>
    <property type="evidence" value="ECO:0007669"/>
    <property type="project" value="UniProtKB-KW"/>
</dbReference>
<gene>
    <name evidence="12" type="primary">folP</name>
    <name evidence="12" type="ORF">DD236_07715</name>
</gene>
<evidence type="ECO:0000256" key="9">
    <source>
        <dbReference type="ARBA" id="ARBA00022909"/>
    </source>
</evidence>
<proteinExistence type="inferred from homology"/>
<dbReference type="PANTHER" id="PTHR20941">
    <property type="entry name" value="FOLATE SYNTHESIS PROTEINS"/>
    <property type="match status" value="1"/>
</dbReference>
<name>A0A2V1K4Q6_9ACTO</name>
<evidence type="ECO:0000256" key="2">
    <source>
        <dbReference type="ARBA" id="ARBA00001946"/>
    </source>
</evidence>
<accession>A0A2V1K4Q6</accession>
<dbReference type="AlphaFoldDB" id="A0A2V1K4Q6"/>
<dbReference type="GO" id="GO:0004156">
    <property type="term" value="F:dihydropteroate synthase activity"/>
    <property type="evidence" value="ECO:0007669"/>
    <property type="project" value="UniProtKB-EC"/>
</dbReference>
<dbReference type="Proteomes" id="UP000245283">
    <property type="component" value="Unassembled WGS sequence"/>
</dbReference>
<dbReference type="EC" id="2.5.1.15" evidence="5"/>
<dbReference type="PROSITE" id="PS00793">
    <property type="entry name" value="DHPS_2"/>
    <property type="match status" value="1"/>
</dbReference>
<keyword evidence="8" id="KW-0460">Magnesium</keyword>
<evidence type="ECO:0000313" key="13">
    <source>
        <dbReference type="Proteomes" id="UP000245283"/>
    </source>
</evidence>
<evidence type="ECO:0000256" key="4">
    <source>
        <dbReference type="ARBA" id="ARBA00009503"/>
    </source>
</evidence>
<comment type="pathway">
    <text evidence="3">Cofactor biosynthesis; tetrahydrofolate biosynthesis; 7,8-dihydrofolate from 2-amino-4-hydroxy-6-hydroxymethyl-7,8-dihydropteridine diphosphate and 4-aminobenzoate: step 1/2.</text>
</comment>
<reference evidence="13" key="1">
    <citation type="submission" date="2018-05" db="EMBL/GenBank/DDBJ databases">
        <authorList>
            <person name="Li Y."/>
        </authorList>
    </citation>
    <scope>NUCLEOTIDE SEQUENCE [LARGE SCALE GENOMIC DNA]</scope>
    <source>
        <strain evidence="13">sk1b4</strain>
    </source>
</reference>